<feature type="transmembrane region" description="Helical" evidence="6">
    <location>
        <begin position="14"/>
        <end position="35"/>
    </location>
</feature>
<keyword evidence="4 6" id="KW-0472">Membrane</keyword>
<evidence type="ECO:0000313" key="7">
    <source>
        <dbReference type="EMBL" id="EFC45900.1"/>
    </source>
</evidence>
<dbReference type="RefSeq" id="XP_002678644.1">
    <property type="nucleotide sequence ID" value="XM_002678598.1"/>
</dbReference>
<sequence length="263" mass="29369">MPGLEKENPGLTKLFFSGIFSVGLTLVLLTGSELYTGNTMTLMAALLRGKINPYDLVRNWTTSLIFNLLGALAVAYFFMYLPTPAHDIEESTRAAYVDYAIHFGEKKAFRGFWGNFVLAIACNWLVGLAVYTTYGSKKITDKVVGLFLPILAFVSSGFEHSIANGFFIPLAMMYGSPITVYDFLIGNMLPVTIGNTIGGSILIGVLFWWAHGWRTEHKHHMDNLFIDKLKKTLSTPILSLYDKIKCKILGTPYLKQSESREEI</sequence>
<keyword evidence="3 6" id="KW-1133">Transmembrane helix</keyword>
<dbReference type="Pfam" id="PF01226">
    <property type="entry name" value="Form_Nir_trans"/>
    <property type="match status" value="1"/>
</dbReference>
<feature type="transmembrane region" description="Helical" evidence="6">
    <location>
        <begin position="56"/>
        <end position="79"/>
    </location>
</feature>
<feature type="transmembrane region" description="Helical" evidence="6">
    <location>
        <begin position="112"/>
        <end position="131"/>
    </location>
</feature>
<dbReference type="EMBL" id="GG738861">
    <property type="protein sequence ID" value="EFC45900.1"/>
    <property type="molecule type" value="Genomic_DNA"/>
</dbReference>
<dbReference type="OMA" id="FTGAYLW"/>
<evidence type="ECO:0000313" key="8">
    <source>
        <dbReference type="Proteomes" id="UP000006671"/>
    </source>
</evidence>
<dbReference type="PANTHER" id="PTHR30520:SF6">
    <property type="entry name" value="FORMATE_NITRATE FAMILY TRANSPORTER (EUROFUNG)"/>
    <property type="match status" value="1"/>
</dbReference>
<organism evidence="8">
    <name type="scientific">Naegleria gruberi</name>
    <name type="common">Amoeba</name>
    <dbReference type="NCBI Taxonomy" id="5762"/>
    <lineage>
        <taxon>Eukaryota</taxon>
        <taxon>Discoba</taxon>
        <taxon>Heterolobosea</taxon>
        <taxon>Tetramitia</taxon>
        <taxon>Eutetramitia</taxon>
        <taxon>Vahlkampfiidae</taxon>
        <taxon>Naegleria</taxon>
    </lineage>
</organism>
<dbReference type="OrthoDB" id="4829at2759"/>
<dbReference type="GeneID" id="8850513"/>
<reference evidence="7 8" key="1">
    <citation type="journal article" date="2010" name="Cell">
        <title>The genome of Naegleria gruberi illuminates early eukaryotic versatility.</title>
        <authorList>
            <person name="Fritz-Laylin L.K."/>
            <person name="Prochnik S.E."/>
            <person name="Ginger M.L."/>
            <person name="Dacks J.B."/>
            <person name="Carpenter M.L."/>
            <person name="Field M.C."/>
            <person name="Kuo A."/>
            <person name="Paredez A."/>
            <person name="Chapman J."/>
            <person name="Pham J."/>
            <person name="Shu S."/>
            <person name="Neupane R."/>
            <person name="Cipriano M."/>
            <person name="Mancuso J."/>
            <person name="Tu H."/>
            <person name="Salamov A."/>
            <person name="Lindquist E."/>
            <person name="Shapiro H."/>
            <person name="Lucas S."/>
            <person name="Grigoriev I.V."/>
            <person name="Cande W.Z."/>
            <person name="Fulton C."/>
            <person name="Rokhsar D.S."/>
            <person name="Dawson S.C."/>
        </authorList>
    </citation>
    <scope>NUCLEOTIDE SEQUENCE [LARGE SCALE GENOMIC DNA]</scope>
    <source>
        <strain evidence="7 8">NEG-M</strain>
    </source>
</reference>
<dbReference type="InParanoid" id="D2VBF9"/>
<dbReference type="KEGG" id="ngr:NAEGRDRAFT_32700"/>
<accession>D2VBF9</accession>
<comment type="similarity">
    <text evidence="5">Belongs to the FNT transporter (TC 1.A.16) family.</text>
</comment>
<dbReference type="GO" id="GO:0015499">
    <property type="term" value="F:formate transmembrane transporter activity"/>
    <property type="evidence" value="ECO:0007669"/>
    <property type="project" value="TreeGrafter"/>
</dbReference>
<keyword evidence="2 6" id="KW-0812">Transmembrane</keyword>
<dbReference type="VEuPathDB" id="AmoebaDB:NAEGRDRAFT_32700"/>
<comment type="subcellular location">
    <subcellularLocation>
        <location evidence="1">Membrane</location>
        <topology evidence="1">Multi-pass membrane protein</topology>
    </subcellularLocation>
</comment>
<evidence type="ECO:0000256" key="6">
    <source>
        <dbReference type="SAM" id="Phobius"/>
    </source>
</evidence>
<evidence type="ECO:0000256" key="2">
    <source>
        <dbReference type="ARBA" id="ARBA00022692"/>
    </source>
</evidence>
<gene>
    <name evidence="7" type="ORF">NAEGRDRAFT_32700</name>
</gene>
<dbReference type="Gene3D" id="1.20.1080.10">
    <property type="entry name" value="Glycerol uptake facilitator protein"/>
    <property type="match status" value="1"/>
</dbReference>
<evidence type="ECO:0000256" key="3">
    <source>
        <dbReference type="ARBA" id="ARBA00022989"/>
    </source>
</evidence>
<evidence type="ECO:0000256" key="1">
    <source>
        <dbReference type="ARBA" id="ARBA00004141"/>
    </source>
</evidence>
<dbReference type="InterPro" id="IPR000292">
    <property type="entry name" value="For/NO2_transpt"/>
</dbReference>
<dbReference type="Proteomes" id="UP000006671">
    <property type="component" value="Unassembled WGS sequence"/>
</dbReference>
<evidence type="ECO:0000256" key="5">
    <source>
        <dbReference type="ARBA" id="ARBA00049660"/>
    </source>
</evidence>
<feature type="transmembrane region" description="Helical" evidence="6">
    <location>
        <begin position="143"/>
        <end position="168"/>
    </location>
</feature>
<dbReference type="GO" id="GO:0005886">
    <property type="term" value="C:plasma membrane"/>
    <property type="evidence" value="ECO:0007669"/>
    <property type="project" value="TreeGrafter"/>
</dbReference>
<proteinExistence type="inferred from homology"/>
<dbReference type="STRING" id="5762.D2VBF9"/>
<feature type="transmembrane region" description="Helical" evidence="6">
    <location>
        <begin position="188"/>
        <end position="210"/>
    </location>
</feature>
<protein>
    <submittedName>
        <fullName evidence="7">Predicted protein</fullName>
    </submittedName>
</protein>
<dbReference type="PANTHER" id="PTHR30520">
    <property type="entry name" value="FORMATE TRANSPORTER-RELATED"/>
    <property type="match status" value="1"/>
</dbReference>
<name>D2VBF9_NAEGR</name>
<dbReference type="AlphaFoldDB" id="D2VBF9"/>
<dbReference type="eggNOG" id="ENOG502QUGF">
    <property type="taxonomic scope" value="Eukaryota"/>
</dbReference>
<dbReference type="InterPro" id="IPR023271">
    <property type="entry name" value="Aquaporin-like"/>
</dbReference>
<evidence type="ECO:0000256" key="4">
    <source>
        <dbReference type="ARBA" id="ARBA00023136"/>
    </source>
</evidence>
<keyword evidence="8" id="KW-1185">Reference proteome</keyword>